<evidence type="ECO:0000313" key="4">
    <source>
        <dbReference type="Proteomes" id="UP000193200"/>
    </source>
</evidence>
<dbReference type="PANTHER" id="PTHR42760">
    <property type="entry name" value="SHORT-CHAIN DEHYDROGENASES/REDUCTASES FAMILY MEMBER"/>
    <property type="match status" value="1"/>
</dbReference>
<dbReference type="GO" id="GO:0004316">
    <property type="term" value="F:3-oxoacyl-[acyl-carrier-protein] reductase (NADPH) activity"/>
    <property type="evidence" value="ECO:0007669"/>
    <property type="project" value="UniProtKB-EC"/>
</dbReference>
<keyword evidence="3" id="KW-0560">Oxidoreductase</keyword>
<dbReference type="InterPro" id="IPR036291">
    <property type="entry name" value="NAD(P)-bd_dom_sf"/>
</dbReference>
<organism evidence="3 4">
    <name type="scientific">Oceanibacterium hippocampi</name>
    <dbReference type="NCBI Taxonomy" id="745714"/>
    <lineage>
        <taxon>Bacteria</taxon>
        <taxon>Pseudomonadati</taxon>
        <taxon>Pseudomonadota</taxon>
        <taxon>Alphaproteobacteria</taxon>
        <taxon>Sneathiellales</taxon>
        <taxon>Sneathiellaceae</taxon>
        <taxon>Oceanibacterium</taxon>
    </lineage>
</organism>
<dbReference type="Proteomes" id="UP000193200">
    <property type="component" value="Unassembled WGS sequence"/>
</dbReference>
<dbReference type="GO" id="GO:0030497">
    <property type="term" value="P:fatty acid elongation"/>
    <property type="evidence" value="ECO:0007669"/>
    <property type="project" value="TreeGrafter"/>
</dbReference>
<dbReference type="EC" id="1.1.1.100" evidence="3"/>
<accession>A0A1Y5TX70</accession>
<gene>
    <name evidence="3" type="primary">fabG_23</name>
    <name evidence="3" type="ORF">OCH7691_03998</name>
</gene>
<dbReference type="NCBIfam" id="NF005559">
    <property type="entry name" value="PRK07231.1"/>
    <property type="match status" value="1"/>
</dbReference>
<dbReference type="PRINTS" id="PR00081">
    <property type="entry name" value="GDHRDH"/>
</dbReference>
<evidence type="ECO:0000313" key="3">
    <source>
        <dbReference type="EMBL" id="SLN75955.1"/>
    </source>
</evidence>
<dbReference type="PRINTS" id="PR00080">
    <property type="entry name" value="SDRFAMILY"/>
</dbReference>
<dbReference type="Gene3D" id="3.40.50.720">
    <property type="entry name" value="NAD(P)-binding Rossmann-like Domain"/>
    <property type="match status" value="1"/>
</dbReference>
<feature type="domain" description="Ketoreductase" evidence="2">
    <location>
        <begin position="8"/>
        <end position="186"/>
    </location>
</feature>
<keyword evidence="4" id="KW-1185">Reference proteome</keyword>
<evidence type="ECO:0000259" key="2">
    <source>
        <dbReference type="SMART" id="SM00822"/>
    </source>
</evidence>
<dbReference type="SUPFAM" id="SSF51735">
    <property type="entry name" value="NAD(P)-binding Rossmann-fold domains"/>
    <property type="match status" value="1"/>
</dbReference>
<name>A0A1Y5TX70_9PROT</name>
<sequence length="269" mass="28175">MSGRLDGKVAVVTGGGAGIGRATVLRLAGDGARVLAVDRNVDDLAGLGEEARAGGLAVETLVRDVTDDDAPADIVKTARQTFSGFDILVNNAGIGGAHTAESTSDEEWDHFLDVNLRSLFRLSREAVRAMKATGGRIVNTASIFGLRGFPGTAAYSTSKAAVIGLTRQMASDCGIHGITVNAVAPGIITTAMTAEHLERSEWFRDQMVRATPAGRAGTPDDVARAIAFLVSDDAAYISGQILAVDGGWSASHYRPFPPRDGRRPGDDRL</sequence>
<dbReference type="InterPro" id="IPR002347">
    <property type="entry name" value="SDR_fam"/>
</dbReference>
<dbReference type="EMBL" id="FWFR01000004">
    <property type="protein sequence ID" value="SLN75955.1"/>
    <property type="molecule type" value="Genomic_DNA"/>
</dbReference>
<dbReference type="PROSITE" id="PS00061">
    <property type="entry name" value="ADH_SHORT"/>
    <property type="match status" value="1"/>
</dbReference>
<proteinExistence type="inferred from homology"/>
<dbReference type="SMART" id="SM00822">
    <property type="entry name" value="PKS_KR"/>
    <property type="match status" value="1"/>
</dbReference>
<reference evidence="3 4" key="1">
    <citation type="submission" date="2017-03" db="EMBL/GenBank/DDBJ databases">
        <authorList>
            <person name="Afonso C.L."/>
            <person name="Miller P.J."/>
            <person name="Scott M.A."/>
            <person name="Spackman E."/>
            <person name="Goraichik I."/>
            <person name="Dimitrov K.M."/>
            <person name="Suarez D.L."/>
            <person name="Swayne D.E."/>
        </authorList>
    </citation>
    <scope>NUCLEOTIDE SEQUENCE [LARGE SCALE GENOMIC DNA]</scope>
    <source>
        <strain evidence="3 4">CECT 7691</strain>
    </source>
</reference>
<comment type="similarity">
    <text evidence="1">Belongs to the short-chain dehydrogenases/reductases (SDR) family.</text>
</comment>
<dbReference type="InParanoid" id="A0A1Y5TX70"/>
<dbReference type="InterPro" id="IPR020904">
    <property type="entry name" value="Sc_DH/Rdtase_CS"/>
</dbReference>
<dbReference type="PANTHER" id="PTHR42760:SF40">
    <property type="entry name" value="3-OXOACYL-[ACYL-CARRIER-PROTEIN] REDUCTASE, CHLOROPLASTIC"/>
    <property type="match status" value="1"/>
</dbReference>
<dbReference type="RefSeq" id="WP_217808162.1">
    <property type="nucleotide sequence ID" value="NZ_FWFR01000004.1"/>
</dbReference>
<dbReference type="InterPro" id="IPR057326">
    <property type="entry name" value="KR_dom"/>
</dbReference>
<dbReference type="FunFam" id="3.40.50.720:FF:000084">
    <property type="entry name" value="Short-chain dehydrogenase reductase"/>
    <property type="match status" value="1"/>
</dbReference>
<evidence type="ECO:0000256" key="1">
    <source>
        <dbReference type="ARBA" id="ARBA00006484"/>
    </source>
</evidence>
<protein>
    <submittedName>
        <fullName evidence="3">3-oxoacyl-[acyl-carrier-protein] reductase FabG</fullName>
        <ecNumber evidence="3">1.1.1.100</ecNumber>
    </submittedName>
</protein>
<dbReference type="AlphaFoldDB" id="A0A1Y5TX70"/>
<dbReference type="Pfam" id="PF13561">
    <property type="entry name" value="adh_short_C2"/>
    <property type="match status" value="1"/>
</dbReference>
<dbReference type="NCBIfam" id="NF009466">
    <property type="entry name" value="PRK12826.1-2"/>
    <property type="match status" value="1"/>
</dbReference>